<dbReference type="GO" id="GO:0005739">
    <property type="term" value="C:mitochondrion"/>
    <property type="evidence" value="ECO:0007669"/>
    <property type="project" value="TreeGrafter"/>
</dbReference>
<evidence type="ECO:0000256" key="4">
    <source>
        <dbReference type="ARBA" id="ARBA00022679"/>
    </source>
</evidence>
<dbReference type="Gene3D" id="3.30.572.10">
    <property type="entry name" value="Thymidylate synthase/dCMP hydroxymethylase domain"/>
    <property type="match status" value="1"/>
</dbReference>
<reference evidence="7" key="1">
    <citation type="submission" date="2018-12" db="EMBL/GenBank/DDBJ databases">
        <authorList>
            <person name="Yazar S."/>
        </authorList>
    </citation>
    <scope>NUCLEOTIDE SEQUENCE [LARGE SCALE GENOMIC DNA]</scope>
</reference>
<keyword evidence="4" id="KW-0808">Transferase</keyword>
<protein>
    <recommendedName>
        <fullName evidence="2">Thymidylate synthase</fullName>
    </recommendedName>
</protein>
<organism evidence="6 7">
    <name type="scientific">Vombatus ursinus</name>
    <name type="common">Common wombat</name>
    <dbReference type="NCBI Taxonomy" id="29139"/>
    <lineage>
        <taxon>Eukaryota</taxon>
        <taxon>Metazoa</taxon>
        <taxon>Chordata</taxon>
        <taxon>Craniata</taxon>
        <taxon>Vertebrata</taxon>
        <taxon>Euteleostomi</taxon>
        <taxon>Mammalia</taxon>
        <taxon>Metatheria</taxon>
        <taxon>Diprotodontia</taxon>
        <taxon>Vombatidae</taxon>
        <taxon>Vombatus</taxon>
    </lineage>
</organism>
<proteinExistence type="predicted"/>
<evidence type="ECO:0000256" key="2">
    <source>
        <dbReference type="ARBA" id="ARBA00015931"/>
    </source>
</evidence>
<evidence type="ECO:0000313" key="7">
    <source>
        <dbReference type="Proteomes" id="UP000314987"/>
    </source>
</evidence>
<reference evidence="6" key="3">
    <citation type="submission" date="2025-09" db="UniProtKB">
        <authorList>
            <consortium name="Ensembl"/>
        </authorList>
    </citation>
    <scope>IDENTIFICATION</scope>
</reference>
<dbReference type="GO" id="GO:0032259">
    <property type="term" value="P:methylation"/>
    <property type="evidence" value="ECO:0007669"/>
    <property type="project" value="UniProtKB-KW"/>
</dbReference>
<dbReference type="GeneTree" id="ENSGT00390000014786"/>
<name>A0A4X2LUS3_VOMUR</name>
<accession>A0A4X2LUS3</accession>
<dbReference type="GO" id="GO:0006235">
    <property type="term" value="P:dTTP biosynthetic process"/>
    <property type="evidence" value="ECO:0007669"/>
    <property type="project" value="UniProtKB-UniPathway"/>
</dbReference>
<dbReference type="SUPFAM" id="SSF55831">
    <property type="entry name" value="Thymidylate synthase/dCMP hydroxymethylase"/>
    <property type="match status" value="1"/>
</dbReference>
<keyword evidence="7" id="KW-1185">Reference proteome</keyword>
<dbReference type="PANTHER" id="PTHR11548:SF2">
    <property type="entry name" value="THYMIDYLATE SYNTHASE"/>
    <property type="match status" value="1"/>
</dbReference>
<dbReference type="Proteomes" id="UP000314987">
    <property type="component" value="Unassembled WGS sequence"/>
</dbReference>
<dbReference type="Ensembl" id="ENSVURT00010028764.1">
    <property type="protein sequence ID" value="ENSVURP00010025260.1"/>
    <property type="gene ID" value="ENSVURG00010019343.1"/>
</dbReference>
<comment type="pathway">
    <text evidence="1">Pyrimidine metabolism; dTTP biosynthesis.</text>
</comment>
<dbReference type="InterPro" id="IPR023451">
    <property type="entry name" value="Thymidate_synth/dCMP_Mease_dom"/>
</dbReference>
<keyword evidence="3" id="KW-0489">Methyltransferase</keyword>
<evidence type="ECO:0000259" key="5">
    <source>
        <dbReference type="Pfam" id="PF00303"/>
    </source>
</evidence>
<dbReference type="PANTHER" id="PTHR11548">
    <property type="entry name" value="THYMIDYLATE SYNTHASE 1"/>
    <property type="match status" value="1"/>
</dbReference>
<dbReference type="GO" id="GO:0004799">
    <property type="term" value="F:thymidylate synthase activity"/>
    <property type="evidence" value="ECO:0007669"/>
    <property type="project" value="TreeGrafter"/>
</dbReference>
<dbReference type="InterPro" id="IPR036926">
    <property type="entry name" value="Thymidate_synth/dCMP_Mease_sf"/>
</dbReference>
<evidence type="ECO:0000313" key="6">
    <source>
        <dbReference type="Ensembl" id="ENSVURP00010025260.1"/>
    </source>
</evidence>
<dbReference type="Pfam" id="PF00303">
    <property type="entry name" value="Thymidylat_synt"/>
    <property type="match status" value="1"/>
</dbReference>
<sequence length="126" mass="14390">MPATGSELQSQLALDPPSGLHGEKQYLEWIKHILQHGCKEDRTGTSTVSVFSLQAHYKLRDEFPLLTTKRVFWNGVLMELLWFIKGSTNIIPDKEWIKYKKSLTQSKVILMTEGSLCVLGILKIFL</sequence>
<reference evidence="6" key="2">
    <citation type="submission" date="2025-08" db="UniProtKB">
        <authorList>
            <consortium name="Ensembl"/>
        </authorList>
    </citation>
    <scope>IDENTIFICATION</scope>
</reference>
<dbReference type="STRING" id="29139.ENSVURP00010025260"/>
<feature type="domain" description="Thymidylate synthase/dCMP hydroxymethylase" evidence="5">
    <location>
        <begin position="24"/>
        <end position="90"/>
    </location>
</feature>
<evidence type="ECO:0000256" key="1">
    <source>
        <dbReference type="ARBA" id="ARBA00004992"/>
    </source>
</evidence>
<dbReference type="GO" id="GO:0005829">
    <property type="term" value="C:cytosol"/>
    <property type="evidence" value="ECO:0007669"/>
    <property type="project" value="TreeGrafter"/>
</dbReference>
<dbReference type="InterPro" id="IPR045097">
    <property type="entry name" value="Thymidate_synth/dCMP_Mease"/>
</dbReference>
<dbReference type="GO" id="GO:0006231">
    <property type="term" value="P:dTMP biosynthetic process"/>
    <property type="evidence" value="ECO:0007669"/>
    <property type="project" value="TreeGrafter"/>
</dbReference>
<dbReference type="UniPathway" id="UPA00575"/>
<evidence type="ECO:0000256" key="3">
    <source>
        <dbReference type="ARBA" id="ARBA00022603"/>
    </source>
</evidence>
<dbReference type="AlphaFoldDB" id="A0A4X2LUS3"/>